<dbReference type="GO" id="GO:0008194">
    <property type="term" value="F:UDP-glycosyltransferase activity"/>
    <property type="evidence" value="ECO:0007669"/>
    <property type="project" value="InterPro"/>
</dbReference>
<dbReference type="SUPFAM" id="SSF53474">
    <property type="entry name" value="alpha/beta-Hydrolases"/>
    <property type="match status" value="1"/>
</dbReference>
<dbReference type="KEGG" id="dosa:Os05g0179900"/>
<evidence type="ECO:0000259" key="5">
    <source>
        <dbReference type="Pfam" id="PF12697"/>
    </source>
</evidence>
<dbReference type="ESTHER" id="orysj-b9fi05">
    <property type="family name" value="RsbQ-like"/>
</dbReference>
<evidence type="ECO:0000313" key="6">
    <source>
        <dbReference type="EMBL" id="BAH92972.1"/>
    </source>
</evidence>
<dbReference type="FunFam" id="3.40.50.2000:FF:000135">
    <property type="entry name" value="Glycosyltransferase"/>
    <property type="match status" value="1"/>
</dbReference>
<evidence type="ECO:0000256" key="3">
    <source>
        <dbReference type="ARBA" id="ARBA00022679"/>
    </source>
</evidence>
<accession>C7J2X4</accession>
<comment type="similarity">
    <text evidence="2">Belongs to the UDP-glycosyltransferase family.</text>
</comment>
<reference evidence="7" key="2">
    <citation type="journal article" date="2008" name="Nucleic Acids Res.">
        <title>The rice annotation project database (RAP-DB): 2008 update.</title>
        <authorList>
            <consortium name="The rice annotation project (RAP)"/>
        </authorList>
    </citation>
    <scope>GENOME REANNOTATION</scope>
    <source>
        <strain evidence="7">cv. Nipponbare</strain>
    </source>
</reference>
<dbReference type="Pfam" id="PF12697">
    <property type="entry name" value="Abhydrolase_6"/>
    <property type="match status" value="1"/>
</dbReference>
<dbReference type="GO" id="GO:0016787">
    <property type="term" value="F:hydrolase activity"/>
    <property type="evidence" value="ECO:0007669"/>
    <property type="project" value="UniProtKB-KW"/>
</dbReference>
<dbReference type="EMBL" id="AP008211">
    <property type="protein sequence ID" value="BAH92972.1"/>
    <property type="molecule type" value="Genomic_DNA"/>
</dbReference>
<dbReference type="AlphaFoldDB" id="C7J2X4"/>
<dbReference type="FunFam" id="3.40.50.2000:FF:000019">
    <property type="entry name" value="Glycosyltransferase"/>
    <property type="match status" value="1"/>
</dbReference>
<keyword evidence="4" id="KW-0378">Hydrolase</keyword>
<dbReference type="InterPro" id="IPR035595">
    <property type="entry name" value="UDP_glycos_trans_CS"/>
</dbReference>
<evidence type="ECO:0000256" key="1">
    <source>
        <dbReference type="ARBA" id="ARBA00008645"/>
    </source>
</evidence>
<gene>
    <name evidence="6" type="ordered locus">Os05g0179900</name>
</gene>
<dbReference type="InterPro" id="IPR000073">
    <property type="entry name" value="AB_hydrolase_1"/>
</dbReference>
<name>C7J2X4_ORYSJ</name>
<dbReference type="PANTHER" id="PTHR11926">
    <property type="entry name" value="GLUCOSYL/GLUCURONOSYL TRANSFERASES"/>
    <property type="match status" value="1"/>
</dbReference>
<evidence type="ECO:0000313" key="7">
    <source>
        <dbReference type="Proteomes" id="UP000000763"/>
    </source>
</evidence>
<dbReference type="PROSITE" id="PS00375">
    <property type="entry name" value="UDPGT"/>
    <property type="match status" value="1"/>
</dbReference>
<dbReference type="CDD" id="cd03784">
    <property type="entry name" value="GT1_Gtf-like"/>
    <property type="match status" value="1"/>
</dbReference>
<dbReference type="InterPro" id="IPR002213">
    <property type="entry name" value="UDP_glucos_trans"/>
</dbReference>
<proteinExistence type="inferred from homology"/>
<evidence type="ECO:0000256" key="4">
    <source>
        <dbReference type="ARBA" id="ARBA00022801"/>
    </source>
</evidence>
<keyword evidence="3" id="KW-0808">Transferase</keyword>
<evidence type="ECO:0000256" key="2">
    <source>
        <dbReference type="ARBA" id="ARBA00009995"/>
    </source>
</evidence>
<dbReference type="FunFam" id="3.40.50.1820:FF:000042">
    <property type="entry name" value="probable strigolactone esterase DAD2"/>
    <property type="match status" value="1"/>
</dbReference>
<dbReference type="SUPFAM" id="SSF53756">
    <property type="entry name" value="UDP-Glycosyltransferase/glycogen phosphorylase"/>
    <property type="match status" value="1"/>
</dbReference>
<dbReference type="PANTHER" id="PTHR11926:SF744">
    <property type="entry name" value="GLYCOSYLTRANSFERASE"/>
    <property type="match status" value="1"/>
</dbReference>
<organism evidence="6 7">
    <name type="scientific">Oryza sativa subsp. japonica</name>
    <name type="common">Rice</name>
    <dbReference type="NCBI Taxonomy" id="39947"/>
    <lineage>
        <taxon>Eukaryota</taxon>
        <taxon>Viridiplantae</taxon>
        <taxon>Streptophyta</taxon>
        <taxon>Embryophyta</taxon>
        <taxon>Tracheophyta</taxon>
        <taxon>Spermatophyta</taxon>
        <taxon>Magnoliopsida</taxon>
        <taxon>Liliopsida</taxon>
        <taxon>Poales</taxon>
        <taxon>Poaceae</taxon>
        <taxon>BOP clade</taxon>
        <taxon>Oryzoideae</taxon>
        <taxon>Oryzeae</taxon>
        <taxon>Oryzinae</taxon>
        <taxon>Oryza</taxon>
        <taxon>Oryza sativa</taxon>
    </lineage>
</organism>
<feature type="domain" description="AB hydrolase-1" evidence="5">
    <location>
        <begin position="532"/>
        <end position="786"/>
    </location>
</feature>
<dbReference type="HOGENOM" id="CLU_001724_0_1_1"/>
<dbReference type="Gene3D" id="3.40.50.2000">
    <property type="entry name" value="Glycogen Phosphorylase B"/>
    <property type="match status" value="2"/>
</dbReference>
<reference evidence="6 7" key="1">
    <citation type="journal article" date="2005" name="Nature">
        <title>The map-based sequence of the rice genome.</title>
        <authorList>
            <consortium name="International rice genome sequencing project (IRGSP)"/>
            <person name="Matsumoto T."/>
            <person name="Wu J."/>
            <person name="Kanamori H."/>
            <person name="Katayose Y."/>
            <person name="Fujisawa M."/>
            <person name="Namiki N."/>
            <person name="Mizuno H."/>
            <person name="Yamamoto K."/>
            <person name="Antonio B.A."/>
            <person name="Baba T."/>
            <person name="Sakata K."/>
            <person name="Nagamura Y."/>
            <person name="Aoki H."/>
            <person name="Arikawa K."/>
            <person name="Arita K."/>
            <person name="Bito T."/>
            <person name="Chiden Y."/>
            <person name="Fujitsuka N."/>
            <person name="Fukunaka R."/>
            <person name="Hamada M."/>
            <person name="Harada C."/>
            <person name="Hayashi A."/>
            <person name="Hijishita S."/>
            <person name="Honda M."/>
            <person name="Hosokawa S."/>
            <person name="Ichikawa Y."/>
            <person name="Idonuma A."/>
            <person name="Iijima M."/>
            <person name="Ikeda M."/>
            <person name="Ikeno M."/>
            <person name="Ito K."/>
            <person name="Ito S."/>
            <person name="Ito T."/>
            <person name="Ito Y."/>
            <person name="Ito Y."/>
            <person name="Iwabuchi A."/>
            <person name="Kamiya K."/>
            <person name="Karasawa W."/>
            <person name="Kurita K."/>
            <person name="Katagiri S."/>
            <person name="Kikuta A."/>
            <person name="Kobayashi H."/>
            <person name="Kobayashi N."/>
            <person name="Machita K."/>
            <person name="Maehara T."/>
            <person name="Masukawa M."/>
            <person name="Mizubayashi T."/>
            <person name="Mukai Y."/>
            <person name="Nagasaki H."/>
            <person name="Nagata Y."/>
            <person name="Naito S."/>
            <person name="Nakashima M."/>
            <person name="Nakama Y."/>
            <person name="Nakamichi Y."/>
            <person name="Nakamura M."/>
            <person name="Meguro A."/>
            <person name="Negishi M."/>
            <person name="Ohta I."/>
            <person name="Ohta T."/>
            <person name="Okamoto M."/>
            <person name="Ono N."/>
            <person name="Saji S."/>
            <person name="Sakaguchi M."/>
            <person name="Sakai K."/>
            <person name="Shibata M."/>
            <person name="Shimokawa T."/>
            <person name="Song J."/>
            <person name="Takazaki Y."/>
            <person name="Terasawa K."/>
            <person name="Tsugane M."/>
            <person name="Tsuji K."/>
            <person name="Ueda S."/>
            <person name="Waki K."/>
            <person name="Yamagata H."/>
            <person name="Yamamoto M."/>
            <person name="Yamamoto S."/>
            <person name="Yamane H."/>
            <person name="Yoshiki S."/>
            <person name="Yoshihara R."/>
            <person name="Yukawa K."/>
            <person name="Zhong H."/>
            <person name="Yano M."/>
            <person name="Yuan Q."/>
            <person name="Ouyang S."/>
            <person name="Liu J."/>
            <person name="Jones K.M."/>
            <person name="Gansberger K."/>
            <person name="Moffat K."/>
            <person name="Hill J."/>
            <person name="Bera J."/>
            <person name="Fadrosh D."/>
            <person name="Jin S."/>
            <person name="Johri S."/>
            <person name="Kim M."/>
            <person name="Overton L."/>
            <person name="Reardon M."/>
            <person name="Tsitrin T."/>
            <person name="Vuong H."/>
            <person name="Weaver B."/>
            <person name="Ciecko A."/>
            <person name="Tallon L."/>
            <person name="Jackson J."/>
            <person name="Pai G."/>
            <person name="Aken S.V."/>
            <person name="Utterback T."/>
            <person name="Reidmuller S."/>
            <person name="Feldblyum T."/>
            <person name="Hsiao J."/>
            <person name="Zismann V."/>
            <person name="Iobst S."/>
            <person name="de Vazeille A.R."/>
            <person name="Buell C.R."/>
            <person name="Ying K."/>
            <person name="Li Y."/>
            <person name="Lu T."/>
            <person name="Huang Y."/>
            <person name="Zhao Q."/>
            <person name="Feng Q."/>
            <person name="Zhang L."/>
            <person name="Zhu J."/>
            <person name="Weng Q."/>
            <person name="Mu J."/>
            <person name="Lu Y."/>
            <person name="Fan D."/>
            <person name="Liu Y."/>
            <person name="Guan J."/>
            <person name="Zhang Y."/>
            <person name="Yu S."/>
            <person name="Liu X."/>
            <person name="Zhang Y."/>
            <person name="Hong G."/>
            <person name="Han B."/>
            <person name="Choisne N."/>
            <person name="Demange N."/>
            <person name="Orjeda G."/>
            <person name="Samain S."/>
            <person name="Cattolico L."/>
            <person name="Pelletier E."/>
            <person name="Couloux A."/>
            <person name="Segurens B."/>
            <person name="Wincker P."/>
            <person name="D'Hont A."/>
            <person name="Scarpelli C."/>
            <person name="Weissenbach J."/>
            <person name="Salanoubat M."/>
            <person name="Quetier F."/>
            <person name="Yu Y."/>
            <person name="Kim H.R."/>
            <person name="Rambo T."/>
            <person name="Currie J."/>
            <person name="Collura K."/>
            <person name="Luo M."/>
            <person name="Yang T."/>
            <person name="Ammiraju J.S.S."/>
            <person name="Engler F."/>
            <person name="Soderlund C."/>
            <person name="Wing R.A."/>
            <person name="Palmer L.E."/>
            <person name="de la Bastide M."/>
            <person name="Spiegel L."/>
            <person name="Nascimento L."/>
            <person name="Zutavern T."/>
            <person name="O'Shaughnessy A."/>
            <person name="Dike S."/>
            <person name="Dedhia N."/>
            <person name="Preston R."/>
            <person name="Balija V."/>
            <person name="McCombie W.R."/>
            <person name="Chow T."/>
            <person name="Chen H."/>
            <person name="Chung M."/>
            <person name="Chen C."/>
            <person name="Shaw J."/>
            <person name="Wu H."/>
            <person name="Hsiao K."/>
            <person name="Chao Y."/>
            <person name="Chu M."/>
            <person name="Cheng C."/>
            <person name="Hour A."/>
            <person name="Lee P."/>
            <person name="Lin S."/>
            <person name="Lin Y."/>
            <person name="Liou J."/>
            <person name="Liu S."/>
            <person name="Hsing Y."/>
            <person name="Raghuvanshi S."/>
            <person name="Mohanty A."/>
            <person name="Bharti A.K."/>
            <person name="Gaur A."/>
            <person name="Gupta V."/>
            <person name="Kumar D."/>
            <person name="Ravi V."/>
            <person name="Vij S."/>
            <person name="Kapur A."/>
            <person name="Khurana P."/>
            <person name="Khurana P."/>
            <person name="Khurana J.P."/>
            <person name="Tyagi A.K."/>
            <person name="Gaikwad K."/>
            <person name="Singh A."/>
            <person name="Dalal V."/>
            <person name="Srivastava S."/>
            <person name="Dixit A."/>
            <person name="Pal A.K."/>
            <person name="Ghazi I.A."/>
            <person name="Yadav M."/>
            <person name="Pandit A."/>
            <person name="Bhargava A."/>
            <person name="Sureshbabu K."/>
            <person name="Batra K."/>
            <person name="Sharma T.R."/>
            <person name="Mohapatra T."/>
            <person name="Singh N.K."/>
            <person name="Messing J."/>
            <person name="Nelson A.B."/>
            <person name="Fuks G."/>
            <person name="Kavchok S."/>
            <person name="Keizer G."/>
            <person name="Linton E."/>
            <person name="Llaca V."/>
            <person name="Song R."/>
            <person name="Tanyolac B."/>
            <person name="Young S."/>
            <person name="Ho-Il K."/>
            <person name="Hahn J.H."/>
            <person name="Sangsakoo G."/>
            <person name="Vanavichit A."/>
            <person name="de Mattos Luiz.A.T."/>
            <person name="Zimmer P.D."/>
            <person name="Malone G."/>
            <person name="Dellagostin O."/>
            <person name="de Oliveira A.C."/>
            <person name="Bevan M."/>
            <person name="Bancroft I."/>
            <person name="Minx P."/>
            <person name="Cordum H."/>
            <person name="Wilson R."/>
            <person name="Cheng Z."/>
            <person name="Jin W."/>
            <person name="Jiang J."/>
            <person name="Leong S.A."/>
            <person name="Iwama H."/>
            <person name="Gojobori T."/>
            <person name="Itoh T."/>
            <person name="Niimura Y."/>
            <person name="Fujii Y."/>
            <person name="Habara T."/>
            <person name="Sakai H."/>
            <person name="Sato Y."/>
            <person name="Wilson G."/>
            <person name="Kumar K."/>
            <person name="McCouch S."/>
            <person name="Juretic N."/>
            <person name="Hoen D."/>
            <person name="Wright S."/>
            <person name="Bruskiewich R."/>
            <person name="Bureau T."/>
            <person name="Miyao A."/>
            <person name="Hirochika H."/>
            <person name="Nishikawa T."/>
            <person name="Kadowaki K."/>
            <person name="Sugiura M."/>
            <person name="Burr B."/>
            <person name="Sasaki T."/>
        </authorList>
    </citation>
    <scope>NUCLEOTIDE SEQUENCE [LARGE SCALE GENOMIC DNA]</scope>
    <source>
        <strain evidence="7">cv. Nipponbare</strain>
    </source>
</reference>
<dbReference type="InterPro" id="IPR029058">
    <property type="entry name" value="AB_hydrolase_fold"/>
</dbReference>
<comment type="similarity">
    <text evidence="1">Belongs to the AB hydrolase superfamily.</text>
</comment>
<dbReference type="Proteomes" id="UP000000763">
    <property type="component" value="Chromosome 5"/>
</dbReference>
<dbReference type="Gene3D" id="3.40.50.1820">
    <property type="entry name" value="alpha/beta hydrolase"/>
    <property type="match status" value="1"/>
</dbReference>
<sequence length="795" mass="83519">MARRQQAHFLIVTYPSQGHVTPARHLARRLVHGAGVRATVCVPVSAFRKMFPADDGEVVVEEEGGAVAYAAYSDGYDGGFDRAVDDHTRYMAQLSTVGARTVAGVLRRLRGEGRPVTCAVYTLLLPWVAGVARDHGVGAVAVFWIQPTTALAAYYHYFRGGRDAVVAAAASGDASAEVNLLPGLPPLRVRDIPSFLAITSDDDPFAFVLSEFAELIDTLERGGGGGGELPTYVLANTFDAMERDALASLRPHIDVVAVGPVLSFLHDADETKTASSPNDLFDHDGGGYLDWLGTKPARSVVYISFGSSSVMSKNQVAEIAAAMAESKKPFLWVIRKDNCKDDDDDNEAIKKLVAAAAAADTGGGGMAVEWCDQARVLSHASVGCFVTHCGWNSTVEAVACGVPVVAAPQYSDQGTSAWVVERIGVGVRAAARAGDGVVEAAELGRCVGAAMSEAVAGRAAAWREEARAAVARGGASERNLRFKSQWMKSCTHNSTATPLVLPCIFAMLIVCVMNARVLGGGGGGGGDGETTVVLAHGYGGSSHIWDDVAPALAKTFRVVVFDWSFSGDVVVDDDDDAAAVSEDISCSYFGFADELVAMMDELALTAVVFVGHSMAGMIGCIASVARPELFRHLVLVGASPRYINDDGDGYVGGFERGEVDAMLAAIEADFAAWAPLFAEAVVGPAPSPGAGAVAKFAKQLGRMRPAAALRVMRAVLTCDVRAVLRDVAAPCTIVHCARDAVAPLAVARYMQRAMARGVDGAPAPAVVVMDSSGHFPQLTAPMEFVRVMEAILLDH</sequence>
<dbReference type="Pfam" id="PF00201">
    <property type="entry name" value="UDPGT"/>
    <property type="match status" value="1"/>
</dbReference>
<protein>
    <submittedName>
        <fullName evidence="6">Os05g0179900 protein</fullName>
    </submittedName>
</protein>